<dbReference type="Gene3D" id="2.60.40.2000">
    <property type="match status" value="1"/>
</dbReference>
<dbReference type="EMBL" id="JACXAH010000002">
    <property type="protein sequence ID" value="MBD1371164.1"/>
    <property type="molecule type" value="Genomic_DNA"/>
</dbReference>
<sequence>MVGVLRKWATEWLDLPPDVTSDAPRIEMIGAHRLQIENHRGIQQFKDTELKLGVHGGALSIIGEQLKIRAIDSESIYIEGKIDQLKYLT</sequence>
<dbReference type="InterPro" id="IPR022477">
    <property type="entry name" value="Spore_YqfC"/>
</dbReference>
<organism evidence="1 2">
    <name type="scientific">Polycladospora coralii</name>
    <dbReference type="NCBI Taxonomy" id="2771432"/>
    <lineage>
        <taxon>Bacteria</taxon>
        <taxon>Bacillati</taxon>
        <taxon>Bacillota</taxon>
        <taxon>Bacilli</taxon>
        <taxon>Bacillales</taxon>
        <taxon>Thermoactinomycetaceae</taxon>
        <taxon>Polycladospora</taxon>
    </lineage>
</organism>
<gene>
    <name evidence="1" type="primary">yqfC</name>
    <name evidence="1" type="ORF">IC620_02165</name>
</gene>
<keyword evidence="2" id="KW-1185">Reference proteome</keyword>
<dbReference type="InterPro" id="IPR022476">
    <property type="entry name" value="Spore_YabP/YqfC"/>
</dbReference>
<reference evidence="1" key="1">
    <citation type="submission" date="2020-09" db="EMBL/GenBank/DDBJ databases">
        <title>A novel bacterium of genus Hazenella, isolated from South China Sea.</title>
        <authorList>
            <person name="Huang H."/>
            <person name="Mo K."/>
            <person name="Hu Y."/>
        </authorList>
    </citation>
    <scope>NUCLEOTIDE SEQUENCE</scope>
    <source>
        <strain evidence="1">IB182357</strain>
    </source>
</reference>
<dbReference type="AlphaFoldDB" id="A0A926N4X2"/>
<accession>A0A926N4X2</accession>
<comment type="caution">
    <text evidence="1">The sequence shown here is derived from an EMBL/GenBank/DDBJ whole genome shotgun (WGS) entry which is preliminary data.</text>
</comment>
<evidence type="ECO:0000313" key="1">
    <source>
        <dbReference type="EMBL" id="MBD1371164.1"/>
    </source>
</evidence>
<protein>
    <submittedName>
        <fullName evidence="1">Sporulation protein YqfC</fullName>
    </submittedName>
</protein>
<dbReference type="Proteomes" id="UP000661691">
    <property type="component" value="Unassembled WGS sequence"/>
</dbReference>
<dbReference type="NCBIfam" id="TIGR02856">
    <property type="entry name" value="spore_yqfC"/>
    <property type="match status" value="1"/>
</dbReference>
<dbReference type="InterPro" id="IPR038705">
    <property type="entry name" value="YabP_sf"/>
</dbReference>
<dbReference type="Pfam" id="PF07873">
    <property type="entry name" value="YabP"/>
    <property type="match status" value="1"/>
</dbReference>
<name>A0A926N4X2_9BACL</name>
<proteinExistence type="predicted"/>
<evidence type="ECO:0000313" key="2">
    <source>
        <dbReference type="Proteomes" id="UP000661691"/>
    </source>
</evidence>